<feature type="domain" description="PUM-HD" evidence="5">
    <location>
        <begin position="457"/>
        <end position="804"/>
    </location>
</feature>
<accession>A0A813NWL3</accession>
<dbReference type="Pfam" id="PF00806">
    <property type="entry name" value="PUF"/>
    <property type="match status" value="3"/>
</dbReference>
<protein>
    <recommendedName>
        <fullName evidence="5">PUM-HD domain-containing protein</fullName>
    </recommendedName>
</protein>
<keyword evidence="1" id="KW-0677">Repeat</keyword>
<feature type="transmembrane region" description="Helical" evidence="4">
    <location>
        <begin position="52"/>
        <end position="77"/>
    </location>
</feature>
<dbReference type="PROSITE" id="PS50303">
    <property type="entry name" value="PUM_HD"/>
    <property type="match status" value="1"/>
</dbReference>
<dbReference type="Proteomes" id="UP000663852">
    <property type="component" value="Unassembled WGS sequence"/>
</dbReference>
<proteinExistence type="predicted"/>
<evidence type="ECO:0000256" key="4">
    <source>
        <dbReference type="SAM" id="Phobius"/>
    </source>
</evidence>
<dbReference type="PANTHER" id="PTHR13389">
    <property type="entry name" value="PUMILIO HOMOLOG 3"/>
    <property type="match status" value="1"/>
</dbReference>
<keyword evidence="2" id="KW-0694">RNA-binding</keyword>
<feature type="compositionally biased region" description="Basic and acidic residues" evidence="3">
    <location>
        <begin position="347"/>
        <end position="359"/>
    </location>
</feature>
<dbReference type="GO" id="GO:0005730">
    <property type="term" value="C:nucleolus"/>
    <property type="evidence" value="ECO:0007669"/>
    <property type="project" value="TreeGrafter"/>
</dbReference>
<evidence type="ECO:0000313" key="6">
    <source>
        <dbReference type="EMBL" id="CAF0739950.1"/>
    </source>
</evidence>
<feature type="transmembrane region" description="Helical" evidence="4">
    <location>
        <begin position="203"/>
        <end position="223"/>
    </location>
</feature>
<dbReference type="GO" id="GO:0006417">
    <property type="term" value="P:regulation of translation"/>
    <property type="evidence" value="ECO:0007669"/>
    <property type="project" value="TreeGrafter"/>
</dbReference>
<organism evidence="6 7">
    <name type="scientific">Adineta ricciae</name>
    <name type="common">Rotifer</name>
    <dbReference type="NCBI Taxonomy" id="249248"/>
    <lineage>
        <taxon>Eukaryota</taxon>
        <taxon>Metazoa</taxon>
        <taxon>Spiralia</taxon>
        <taxon>Gnathifera</taxon>
        <taxon>Rotifera</taxon>
        <taxon>Eurotatoria</taxon>
        <taxon>Bdelloidea</taxon>
        <taxon>Adinetida</taxon>
        <taxon>Adinetidae</taxon>
        <taxon>Adineta</taxon>
    </lineage>
</organism>
<dbReference type="Pfam" id="PF14360">
    <property type="entry name" value="PAP2_C"/>
    <property type="match status" value="2"/>
</dbReference>
<feature type="transmembrane region" description="Helical" evidence="4">
    <location>
        <begin position="89"/>
        <end position="107"/>
    </location>
</feature>
<dbReference type="Pfam" id="PF08144">
    <property type="entry name" value="CPL"/>
    <property type="match status" value="1"/>
</dbReference>
<dbReference type="InterPro" id="IPR012959">
    <property type="entry name" value="CPL_dom"/>
</dbReference>
<evidence type="ECO:0000313" key="7">
    <source>
        <dbReference type="Proteomes" id="UP000663852"/>
    </source>
</evidence>
<feature type="region of interest" description="Disordered" evidence="3">
    <location>
        <begin position="289"/>
        <end position="364"/>
    </location>
</feature>
<dbReference type="InterPro" id="IPR011989">
    <property type="entry name" value="ARM-like"/>
</dbReference>
<dbReference type="Gene3D" id="1.25.10.10">
    <property type="entry name" value="Leucine-rich Repeat Variant"/>
    <property type="match status" value="2"/>
</dbReference>
<evidence type="ECO:0000259" key="5">
    <source>
        <dbReference type="PROSITE" id="PS50303"/>
    </source>
</evidence>
<keyword evidence="4" id="KW-0472">Membrane</keyword>
<dbReference type="GO" id="GO:0003729">
    <property type="term" value="F:mRNA binding"/>
    <property type="evidence" value="ECO:0007669"/>
    <property type="project" value="TreeGrafter"/>
</dbReference>
<dbReference type="InterPro" id="IPR001313">
    <property type="entry name" value="Pumilio_RNA-bd_rpt"/>
</dbReference>
<comment type="caution">
    <text evidence="6">The sequence shown here is derived from an EMBL/GenBank/DDBJ whole genome shotgun (WGS) entry which is preliminary data.</text>
</comment>
<dbReference type="InterPro" id="IPR033133">
    <property type="entry name" value="PUM-HD"/>
</dbReference>
<dbReference type="AlphaFoldDB" id="A0A813NWL3"/>
<dbReference type="InterPro" id="IPR025749">
    <property type="entry name" value="Sphingomyelin_synth-like_dom"/>
</dbReference>
<dbReference type="InterPro" id="IPR016024">
    <property type="entry name" value="ARM-type_fold"/>
</dbReference>
<evidence type="ECO:0000256" key="3">
    <source>
        <dbReference type="SAM" id="MobiDB-lite"/>
    </source>
</evidence>
<evidence type="ECO:0000256" key="2">
    <source>
        <dbReference type="ARBA" id="ARBA00022884"/>
    </source>
</evidence>
<dbReference type="EMBL" id="CAJNOJ010000004">
    <property type="protein sequence ID" value="CAF0739950.1"/>
    <property type="molecule type" value="Genomic_DNA"/>
</dbReference>
<dbReference type="PANTHER" id="PTHR13389:SF0">
    <property type="entry name" value="PUMILIO HOMOLOG 3"/>
    <property type="match status" value="1"/>
</dbReference>
<feature type="transmembrane region" description="Helical" evidence="4">
    <location>
        <begin position="7"/>
        <end position="32"/>
    </location>
</feature>
<name>A0A813NWL3_ADIRI</name>
<keyword evidence="4" id="KW-1133">Transmembrane helix</keyword>
<reference evidence="6" key="1">
    <citation type="submission" date="2021-02" db="EMBL/GenBank/DDBJ databases">
        <authorList>
            <person name="Nowell W R."/>
        </authorList>
    </citation>
    <scope>NUCLEOTIDE SEQUENCE</scope>
</reference>
<keyword evidence="4" id="KW-0812">Transmembrane</keyword>
<evidence type="ECO:0000256" key="1">
    <source>
        <dbReference type="ARBA" id="ARBA00022737"/>
    </source>
</evidence>
<sequence length="966" mass="111599">MARLTWLPLPLCFSVIFFLITLYINSLVQVWADRNSPYWLPALPDIGHKLLPYFSFYAINNYFLLASFLLVIIRYIFQRDIRLIVFRRWLFVQAVMFIMRSISIYVTSLSVPLPGCNTTAVGSPPIEAFYIMSLIHATCGDVLFSGHTVTLTLCALAWTTYSKGEEHYPIRWLWNKYKGINREITLGRPGWLFPKLDSTGDPLSFYITSLLVWMFTILGYLFIIATRFHYTVDVFLGFLLSKLTWDTYHYYIKTLAERRSIVITRFFLWFEGYGHPPADAPVSLLTGPSYGLQDQQEQPEHMEEPSQVARPGDAKEMSTSVEIKKRKLSKKADDSAQKKKKVQFSLKNDENEKPKKLDFDSLSSSLKSRASEKLAQVAAAKRQARVKPDPTMLSNVKLIKKQLKSKQKQMESKKKKKHINIVQDKENTTFRQRLKERQKLRRGVLYDMADKSKKIWEVLRRDETTSEVRVKLCGELMKLIEGNVKFLSMAHDTTRVLECLVQFGNEQQKQYIFEQIQKEIPTMSKSLYAHHVIIKFLTYGTDAQKDTIKKSLHGHVCKLARHSIGCRVLEYCYNDICNSAERFQLVQEFYGREYAILKTTDVKNIEELLASKTATGQRANVLENMQENLMPCIEKDLLSTSIVHRVMHEYIRNANEKGREEIIDAVKEKLIKMIHSRDGARVAIHCLWYGTNKDRKLLIKSLKSFIIKIAKEEQGYPLLWTIFDVVDDTKLVSKVVLQELMSSFDEVINDPHGKKVLMYLIAPRNTKHLQYDLVQLMKTSDTLATSKKDADIRQHELFEFCKSYFLEYFTENILSTLKDGFKGFMMTEMIERLSPDDKLTSFYTSLSSVLSTSSVEPQAETNLIENQIAHNVLRHLIIADGKRQKKHKQKTTLVSTLLSSISPDTLRTWILCNRGCFIFVMMLEHGQPDECKQIRSLLVPSAVETLKRQTFTGAKILVEKLLSSSS</sequence>
<dbReference type="InterPro" id="IPR040059">
    <property type="entry name" value="PUM3"/>
</dbReference>
<dbReference type="OrthoDB" id="497380at2759"/>
<gene>
    <name evidence="6" type="ORF">EDS130_LOCUS1664</name>
</gene>
<dbReference type="SMART" id="SM00025">
    <property type="entry name" value="Pumilio"/>
    <property type="match status" value="5"/>
</dbReference>
<dbReference type="SUPFAM" id="SSF48371">
    <property type="entry name" value="ARM repeat"/>
    <property type="match status" value="1"/>
</dbReference>